<organism evidence="2 3">
    <name type="scientific">Planococcus koreensis</name>
    <dbReference type="NCBI Taxonomy" id="112331"/>
    <lineage>
        <taxon>Bacteria</taxon>
        <taxon>Bacillati</taxon>
        <taxon>Bacillota</taxon>
        <taxon>Bacilli</taxon>
        <taxon>Bacillales</taxon>
        <taxon>Caryophanaceae</taxon>
        <taxon>Planococcus</taxon>
    </lineage>
</organism>
<evidence type="ECO:0000259" key="1">
    <source>
        <dbReference type="SMART" id="SM00226"/>
    </source>
</evidence>
<dbReference type="InterPro" id="IPR050438">
    <property type="entry name" value="LMW_PTPase"/>
</dbReference>
<feature type="domain" description="Phosphotyrosine protein phosphatase I" evidence="1">
    <location>
        <begin position="2"/>
        <end position="141"/>
    </location>
</feature>
<dbReference type="CDD" id="cd16344">
    <property type="entry name" value="LMWPAP"/>
    <property type="match status" value="1"/>
</dbReference>
<dbReference type="EC" id="3.1.3.48" evidence="2"/>
<dbReference type="RefSeq" id="WP_338325005.1">
    <property type="nucleotide sequence ID" value="NZ_JACHHE010000002.1"/>
</dbReference>
<sequence>MMKIFFVCTGNTCRSPMAQALLAAKELPGVEVRSAGIFAGEAPLSSHARTVLEEDGIAFQHMSKQLLPGDIRWSSLILTMTATHKQYLVQNHPEAGDKIFTLKEFAEGRLADVSDPYGGSLATYQQTYNELKVLIDKLVDKLNG</sequence>
<keyword evidence="3" id="KW-1185">Reference proteome</keyword>
<dbReference type="Proteomes" id="UP000525923">
    <property type="component" value="Unassembled WGS sequence"/>
</dbReference>
<dbReference type="InterPro" id="IPR023485">
    <property type="entry name" value="Ptyr_pPase"/>
</dbReference>
<accession>A0A7W8CPZ8</accession>
<dbReference type="AlphaFoldDB" id="A0A7W8CPZ8"/>
<name>A0A7W8CPZ8_9BACL</name>
<dbReference type="PANTHER" id="PTHR11717">
    <property type="entry name" value="LOW MOLECULAR WEIGHT PROTEIN TYROSINE PHOSPHATASE"/>
    <property type="match status" value="1"/>
</dbReference>
<gene>
    <name evidence="2" type="ORF">HNQ44_000890</name>
</gene>
<dbReference type="InterPro" id="IPR036196">
    <property type="entry name" value="Ptyr_pPase_sf"/>
</dbReference>
<dbReference type="SUPFAM" id="SSF52788">
    <property type="entry name" value="Phosphotyrosine protein phosphatases I"/>
    <property type="match status" value="1"/>
</dbReference>
<dbReference type="SMART" id="SM00226">
    <property type="entry name" value="LMWPc"/>
    <property type="match status" value="1"/>
</dbReference>
<dbReference type="PANTHER" id="PTHR11717:SF31">
    <property type="entry name" value="LOW MOLECULAR WEIGHT PROTEIN-TYROSINE-PHOSPHATASE ETP-RELATED"/>
    <property type="match status" value="1"/>
</dbReference>
<dbReference type="Pfam" id="PF01451">
    <property type="entry name" value="LMWPc"/>
    <property type="match status" value="1"/>
</dbReference>
<dbReference type="GO" id="GO:0004725">
    <property type="term" value="F:protein tyrosine phosphatase activity"/>
    <property type="evidence" value="ECO:0007669"/>
    <property type="project" value="UniProtKB-EC"/>
</dbReference>
<protein>
    <submittedName>
        <fullName evidence="2">Protein-tyrosine phosphatase</fullName>
        <ecNumber evidence="2">3.1.3.48</ecNumber>
    </submittedName>
</protein>
<dbReference type="EMBL" id="JACHHE010000002">
    <property type="protein sequence ID" value="MBB5179466.1"/>
    <property type="molecule type" value="Genomic_DNA"/>
</dbReference>
<keyword evidence="2" id="KW-0378">Hydrolase</keyword>
<reference evidence="2 3" key="1">
    <citation type="submission" date="2020-08" db="EMBL/GenBank/DDBJ databases">
        <title>Genomic Encyclopedia of Type Strains, Phase IV (KMG-IV): sequencing the most valuable type-strain genomes for metagenomic binning, comparative biology and taxonomic classification.</title>
        <authorList>
            <person name="Goeker M."/>
        </authorList>
    </citation>
    <scope>NUCLEOTIDE SEQUENCE [LARGE SCALE GENOMIC DNA]</scope>
    <source>
        <strain evidence="2 3">DSM 15895</strain>
    </source>
</reference>
<comment type="caution">
    <text evidence="2">The sequence shown here is derived from an EMBL/GenBank/DDBJ whole genome shotgun (WGS) entry which is preliminary data.</text>
</comment>
<evidence type="ECO:0000313" key="2">
    <source>
        <dbReference type="EMBL" id="MBB5179466.1"/>
    </source>
</evidence>
<evidence type="ECO:0000313" key="3">
    <source>
        <dbReference type="Proteomes" id="UP000525923"/>
    </source>
</evidence>
<dbReference type="Gene3D" id="3.40.50.2300">
    <property type="match status" value="1"/>
</dbReference>
<proteinExistence type="predicted"/>